<accession>A0A388T1A9</accession>
<proteinExistence type="predicted"/>
<organism evidence="1 2">
    <name type="scientific">Streptomyces spongiicola</name>
    <dbReference type="NCBI Taxonomy" id="1690221"/>
    <lineage>
        <taxon>Bacteria</taxon>
        <taxon>Bacillati</taxon>
        <taxon>Actinomycetota</taxon>
        <taxon>Actinomycetes</taxon>
        <taxon>Kitasatosporales</taxon>
        <taxon>Streptomycetaceae</taxon>
        <taxon>Streptomyces</taxon>
    </lineage>
</organism>
<reference evidence="1 2" key="1">
    <citation type="submission" date="2018-07" db="EMBL/GenBank/DDBJ databases">
        <title>Whole Genome Shotgun Sequence of Streptomyces spongiicola strain 531S.</title>
        <authorList>
            <person name="Dohra H."/>
            <person name="Kodani S."/>
        </authorList>
    </citation>
    <scope>NUCLEOTIDE SEQUENCE [LARGE SCALE GENOMIC DNA]</scope>
    <source>
        <strain evidence="1 2">531S</strain>
    </source>
</reference>
<gene>
    <name evidence="1" type="ORF">SSP531S_41970</name>
</gene>
<sequence>MDHEPAHDTDAVDELAALIQAGGFWRLAPEWVPRTGYASPSRPVLLRVRDGLEHRRRRGHA</sequence>
<dbReference type="EMBL" id="BGZL01000012">
    <property type="protein sequence ID" value="GBQ02733.1"/>
    <property type="molecule type" value="Genomic_DNA"/>
</dbReference>
<protein>
    <submittedName>
        <fullName evidence="1">Uncharacterized protein</fullName>
    </submittedName>
</protein>
<comment type="caution">
    <text evidence="1">The sequence shown here is derived from an EMBL/GenBank/DDBJ whole genome shotgun (WGS) entry which is preliminary data.</text>
</comment>
<evidence type="ECO:0000313" key="2">
    <source>
        <dbReference type="Proteomes" id="UP000265354"/>
    </source>
</evidence>
<dbReference type="AlphaFoldDB" id="A0A388T1A9"/>
<dbReference type="Proteomes" id="UP000265354">
    <property type="component" value="Unassembled WGS sequence"/>
</dbReference>
<name>A0A388T1A9_9ACTN</name>
<evidence type="ECO:0000313" key="1">
    <source>
        <dbReference type="EMBL" id="GBQ02733.1"/>
    </source>
</evidence>
<dbReference type="RefSeq" id="WP_116428332.1">
    <property type="nucleotide sequence ID" value="NZ_BGZL01000012.1"/>
</dbReference>